<feature type="compositionally biased region" description="Basic and acidic residues" evidence="1">
    <location>
        <begin position="116"/>
        <end position="126"/>
    </location>
</feature>
<evidence type="ECO:0000313" key="3">
    <source>
        <dbReference type="Proteomes" id="UP001175000"/>
    </source>
</evidence>
<feature type="compositionally biased region" description="Low complexity" evidence="1">
    <location>
        <begin position="454"/>
        <end position="486"/>
    </location>
</feature>
<evidence type="ECO:0000256" key="1">
    <source>
        <dbReference type="SAM" id="MobiDB-lite"/>
    </source>
</evidence>
<feature type="compositionally biased region" description="Basic and acidic residues" evidence="1">
    <location>
        <begin position="146"/>
        <end position="169"/>
    </location>
</feature>
<sequence length="587" mass="63290">MELSCNDNLSAPSFKSDNYSILSRWPSSLQCSDSFSMAPSCVSVPSQPESRRSCDTTLSPKKSLRQTWGGNLLGALKTRRSTEPLREGLGLRGGADIQGGGGDDDDDDDDDDDYSANDRHGGDRSWDFGFGLGRKNKSKGSKYKGKGKEKAAFEPEGAVKRAHSSDHGEGSSSRSQPKAKRFRNPDLDSGNPNAQEGTATTGTPALSGPESPMLGMDPPQTPRPRFKKPVKTQRTCPQNLITTLFRNTEFKGPSWSTLKPRLKQHEEPRYKDVGTQTELTEANQAGWLRIPRPIRPPPSPHVSPKTQAKPFAETSNHNNTRPGNQDGGYLQDTFHTQQGTIGLGFPPQGAGGHPSPVASGHIYLQFGNQDNNYLQGTFHMQQSTTGLGFPPRGAGAHPHPVVSSSRRSPPRVPLSFLQSLDEEEEEHAGQPLARGKPGQEEDLYGVSDAEQDNDSPATDTSAPSSSLQQLHSLTQSSPSTPFSSPLGLAISQHRSLVGEGQGRNNGHFSNLRNTAVEQACLKGERVAKGEKQTVSESTEVDSEIENTPQDNAIEEQATSSAEITAIDVGKNKEPGTEIDNAPEDKAT</sequence>
<evidence type="ECO:0000313" key="2">
    <source>
        <dbReference type="EMBL" id="KAK0626460.1"/>
    </source>
</evidence>
<keyword evidence="3" id="KW-1185">Reference proteome</keyword>
<feature type="compositionally biased region" description="Polar residues" evidence="1">
    <location>
        <begin position="545"/>
        <end position="562"/>
    </location>
</feature>
<dbReference type="Proteomes" id="UP001175000">
    <property type="component" value="Unassembled WGS sequence"/>
</dbReference>
<organism evidence="2 3">
    <name type="scientific">Immersiella caudata</name>
    <dbReference type="NCBI Taxonomy" id="314043"/>
    <lineage>
        <taxon>Eukaryota</taxon>
        <taxon>Fungi</taxon>
        <taxon>Dikarya</taxon>
        <taxon>Ascomycota</taxon>
        <taxon>Pezizomycotina</taxon>
        <taxon>Sordariomycetes</taxon>
        <taxon>Sordariomycetidae</taxon>
        <taxon>Sordariales</taxon>
        <taxon>Lasiosphaeriaceae</taxon>
        <taxon>Immersiella</taxon>
    </lineage>
</organism>
<dbReference type="EMBL" id="JAULSU010000002">
    <property type="protein sequence ID" value="KAK0626460.1"/>
    <property type="molecule type" value="Genomic_DNA"/>
</dbReference>
<reference evidence="2" key="1">
    <citation type="submission" date="2023-06" db="EMBL/GenBank/DDBJ databases">
        <title>Genome-scale phylogeny and comparative genomics of the fungal order Sordariales.</title>
        <authorList>
            <consortium name="Lawrence Berkeley National Laboratory"/>
            <person name="Hensen N."/>
            <person name="Bonometti L."/>
            <person name="Westerberg I."/>
            <person name="Brannstrom I.O."/>
            <person name="Guillou S."/>
            <person name="Cros-Aarteil S."/>
            <person name="Calhoun S."/>
            <person name="Haridas S."/>
            <person name="Kuo A."/>
            <person name="Mondo S."/>
            <person name="Pangilinan J."/>
            <person name="Riley R."/>
            <person name="Labutti K."/>
            <person name="Andreopoulos B."/>
            <person name="Lipzen A."/>
            <person name="Chen C."/>
            <person name="Yanf M."/>
            <person name="Daum C."/>
            <person name="Ng V."/>
            <person name="Clum A."/>
            <person name="Steindorff A."/>
            <person name="Ohm R."/>
            <person name="Martin F."/>
            <person name="Silar P."/>
            <person name="Natvig D."/>
            <person name="Lalanne C."/>
            <person name="Gautier V."/>
            <person name="Ament-Velasquez S.L."/>
            <person name="Kruys A."/>
            <person name="Hutchinson M.I."/>
            <person name="Powell A.J."/>
            <person name="Barry K."/>
            <person name="Miller A.N."/>
            <person name="Grigoriev I.V."/>
            <person name="Debuchy R."/>
            <person name="Gladieux P."/>
            <person name="Thoren M.H."/>
            <person name="Johannesson H."/>
        </authorList>
    </citation>
    <scope>NUCLEOTIDE SEQUENCE</scope>
    <source>
        <strain evidence="2">CBS 606.72</strain>
    </source>
</reference>
<gene>
    <name evidence="2" type="ORF">B0T14DRAFT_577927</name>
</gene>
<feature type="region of interest" description="Disordered" evidence="1">
    <location>
        <begin position="338"/>
        <end position="357"/>
    </location>
</feature>
<feature type="region of interest" description="Disordered" evidence="1">
    <location>
        <begin position="80"/>
        <end position="235"/>
    </location>
</feature>
<dbReference type="AlphaFoldDB" id="A0AA39X440"/>
<proteinExistence type="predicted"/>
<feature type="region of interest" description="Disordered" evidence="1">
    <location>
        <begin position="289"/>
        <end position="332"/>
    </location>
</feature>
<accession>A0AA39X440</accession>
<feature type="compositionally biased region" description="Gly residues" evidence="1">
    <location>
        <begin position="90"/>
        <end position="101"/>
    </location>
</feature>
<protein>
    <submittedName>
        <fullName evidence="2">Uncharacterized protein</fullName>
    </submittedName>
</protein>
<feature type="compositionally biased region" description="Basic residues" evidence="1">
    <location>
        <begin position="134"/>
        <end position="145"/>
    </location>
</feature>
<feature type="compositionally biased region" description="Polar residues" evidence="1">
    <location>
        <begin position="313"/>
        <end position="323"/>
    </location>
</feature>
<feature type="compositionally biased region" description="Acidic residues" evidence="1">
    <location>
        <begin position="102"/>
        <end position="115"/>
    </location>
</feature>
<feature type="region of interest" description="Disordered" evidence="1">
    <location>
        <begin position="382"/>
        <end position="486"/>
    </location>
</feature>
<name>A0AA39X440_9PEZI</name>
<comment type="caution">
    <text evidence="2">The sequence shown here is derived from an EMBL/GenBank/DDBJ whole genome shotgun (WGS) entry which is preliminary data.</text>
</comment>
<feature type="compositionally biased region" description="Polar residues" evidence="1">
    <location>
        <begin position="190"/>
        <end position="204"/>
    </location>
</feature>
<feature type="region of interest" description="Disordered" evidence="1">
    <location>
        <begin position="526"/>
        <end position="587"/>
    </location>
</feature>